<dbReference type="PROSITE" id="PS50404">
    <property type="entry name" value="GST_NTER"/>
    <property type="match status" value="1"/>
</dbReference>
<sequence length="220" mass="25147">MVLTLYKMDASPPVRAVYMVIEVLNIPNVKYVDTNLLNDDHLTDEFLKMNPQHTIPLLTDDDYVVWDSHAICTYLLNKYGKDSLLYPTDPKKRAAIDMKLHFDSGILYPALRENDEPIFFWGATSFKPEGLAKIKSAYEFMEKFLESSQWLAGDEVTVADISCVATISSLKELMPIDSKLYPKLTAWLQRCSQLDFYKKGNAKGEAEFAQLLKEYLARGK</sequence>
<evidence type="ECO:0000259" key="3">
    <source>
        <dbReference type="PROSITE" id="PS50405"/>
    </source>
</evidence>
<dbReference type="CDD" id="cd03045">
    <property type="entry name" value="GST_N_Delta_Epsilon"/>
    <property type="match status" value="1"/>
</dbReference>
<dbReference type="SUPFAM" id="SSF52833">
    <property type="entry name" value="Thioredoxin-like"/>
    <property type="match status" value="1"/>
</dbReference>
<evidence type="ECO:0000313" key="5">
    <source>
        <dbReference type="Proteomes" id="UP000791440"/>
    </source>
</evidence>
<dbReference type="InterPro" id="IPR036282">
    <property type="entry name" value="Glutathione-S-Trfase_C_sf"/>
</dbReference>
<dbReference type="InterPro" id="IPR040079">
    <property type="entry name" value="Glutathione_S-Trfase"/>
</dbReference>
<dbReference type="Pfam" id="PF00043">
    <property type="entry name" value="GST_C"/>
    <property type="match status" value="1"/>
</dbReference>
<feature type="domain" description="GST N-terminal" evidence="2">
    <location>
        <begin position="1"/>
        <end position="83"/>
    </location>
</feature>
<comment type="subunit">
    <text evidence="1">Homodimer.</text>
</comment>
<dbReference type="SFLD" id="SFLDG00358">
    <property type="entry name" value="Main_(cytGST)"/>
    <property type="match status" value="1"/>
</dbReference>
<accession>A0A921YTX3</accession>
<organism evidence="4 5">
    <name type="scientific">Manduca sexta</name>
    <name type="common">Tobacco hawkmoth</name>
    <name type="synonym">Tobacco hornworm</name>
    <dbReference type="NCBI Taxonomy" id="7130"/>
    <lineage>
        <taxon>Eukaryota</taxon>
        <taxon>Metazoa</taxon>
        <taxon>Ecdysozoa</taxon>
        <taxon>Arthropoda</taxon>
        <taxon>Hexapoda</taxon>
        <taxon>Insecta</taxon>
        <taxon>Pterygota</taxon>
        <taxon>Neoptera</taxon>
        <taxon>Endopterygota</taxon>
        <taxon>Lepidoptera</taxon>
        <taxon>Glossata</taxon>
        <taxon>Ditrysia</taxon>
        <taxon>Bombycoidea</taxon>
        <taxon>Sphingidae</taxon>
        <taxon>Sphinginae</taxon>
        <taxon>Sphingini</taxon>
        <taxon>Manduca</taxon>
    </lineage>
</organism>
<dbReference type="InterPro" id="IPR036249">
    <property type="entry name" value="Thioredoxin-like_sf"/>
</dbReference>
<evidence type="ECO:0000259" key="2">
    <source>
        <dbReference type="PROSITE" id="PS50404"/>
    </source>
</evidence>
<dbReference type="PROSITE" id="PS50405">
    <property type="entry name" value="GST_CTER"/>
    <property type="match status" value="1"/>
</dbReference>
<protein>
    <submittedName>
        <fullName evidence="4">Uncharacterized protein</fullName>
    </submittedName>
</protein>
<dbReference type="InterPro" id="IPR004045">
    <property type="entry name" value="Glutathione_S-Trfase_N"/>
</dbReference>
<dbReference type="SFLD" id="SFLDS00019">
    <property type="entry name" value="Glutathione_Transferase_(cytos"/>
    <property type="match status" value="1"/>
</dbReference>
<evidence type="ECO:0000313" key="4">
    <source>
        <dbReference type="EMBL" id="KAG6445499.1"/>
    </source>
</evidence>
<dbReference type="PANTHER" id="PTHR43969:SF9">
    <property type="entry name" value="GLUTATHIONE S TRANSFERASE D10, ISOFORM A-RELATED"/>
    <property type="match status" value="1"/>
</dbReference>
<dbReference type="AlphaFoldDB" id="A0A921YTX3"/>
<dbReference type="InterPro" id="IPR004046">
    <property type="entry name" value="GST_C"/>
</dbReference>
<evidence type="ECO:0000256" key="1">
    <source>
        <dbReference type="ARBA" id="ARBA00011738"/>
    </source>
</evidence>
<name>A0A921YTX3_MANSE</name>
<dbReference type="EMBL" id="JH668322">
    <property type="protein sequence ID" value="KAG6445499.1"/>
    <property type="molecule type" value="Genomic_DNA"/>
</dbReference>
<dbReference type="GO" id="GO:0004364">
    <property type="term" value="F:glutathione transferase activity"/>
    <property type="evidence" value="ECO:0007669"/>
    <property type="project" value="TreeGrafter"/>
</dbReference>
<dbReference type="Gene3D" id="3.40.30.10">
    <property type="entry name" value="Glutaredoxin"/>
    <property type="match status" value="1"/>
</dbReference>
<dbReference type="FunFam" id="3.40.30.10:FF:000034">
    <property type="entry name" value="glutathione S-transferase 1"/>
    <property type="match status" value="1"/>
</dbReference>
<dbReference type="SUPFAM" id="SSF47616">
    <property type="entry name" value="GST C-terminal domain-like"/>
    <property type="match status" value="1"/>
</dbReference>
<dbReference type="InterPro" id="IPR010987">
    <property type="entry name" value="Glutathione-S-Trfase_C-like"/>
</dbReference>
<reference evidence="4" key="2">
    <citation type="submission" date="2020-12" db="EMBL/GenBank/DDBJ databases">
        <authorList>
            <person name="Kanost M."/>
        </authorList>
    </citation>
    <scope>NUCLEOTIDE SEQUENCE</scope>
</reference>
<gene>
    <name evidence="4" type="ORF">O3G_MSEX003973</name>
</gene>
<dbReference type="OrthoDB" id="2309723at2759"/>
<dbReference type="Gene3D" id="1.20.1050.10">
    <property type="match status" value="1"/>
</dbReference>
<dbReference type="Pfam" id="PF13417">
    <property type="entry name" value="GST_N_3"/>
    <property type="match status" value="1"/>
</dbReference>
<keyword evidence="5" id="KW-1185">Reference proteome</keyword>
<dbReference type="PANTHER" id="PTHR43969">
    <property type="entry name" value="GLUTATHIONE S TRANSFERASE D10, ISOFORM A-RELATED"/>
    <property type="match status" value="1"/>
</dbReference>
<reference evidence="4" key="1">
    <citation type="journal article" date="2016" name="Insect Biochem. Mol. Biol.">
        <title>Multifaceted biological insights from a draft genome sequence of the tobacco hornworm moth, Manduca sexta.</title>
        <authorList>
            <person name="Kanost M.R."/>
            <person name="Arrese E.L."/>
            <person name="Cao X."/>
            <person name="Chen Y.R."/>
            <person name="Chellapilla S."/>
            <person name="Goldsmith M.R."/>
            <person name="Grosse-Wilde E."/>
            <person name="Heckel D.G."/>
            <person name="Herndon N."/>
            <person name="Jiang H."/>
            <person name="Papanicolaou A."/>
            <person name="Qu J."/>
            <person name="Soulages J.L."/>
            <person name="Vogel H."/>
            <person name="Walters J."/>
            <person name="Waterhouse R.M."/>
            <person name="Ahn S.J."/>
            <person name="Almeida F.C."/>
            <person name="An C."/>
            <person name="Aqrawi P."/>
            <person name="Bretschneider A."/>
            <person name="Bryant W.B."/>
            <person name="Bucks S."/>
            <person name="Chao H."/>
            <person name="Chevignon G."/>
            <person name="Christen J.M."/>
            <person name="Clarke D.F."/>
            <person name="Dittmer N.T."/>
            <person name="Ferguson L.C.F."/>
            <person name="Garavelou S."/>
            <person name="Gordon K.H.J."/>
            <person name="Gunaratna R.T."/>
            <person name="Han Y."/>
            <person name="Hauser F."/>
            <person name="He Y."/>
            <person name="Heidel-Fischer H."/>
            <person name="Hirsh A."/>
            <person name="Hu Y."/>
            <person name="Jiang H."/>
            <person name="Kalra D."/>
            <person name="Klinner C."/>
            <person name="Konig C."/>
            <person name="Kovar C."/>
            <person name="Kroll A.R."/>
            <person name="Kuwar S.S."/>
            <person name="Lee S.L."/>
            <person name="Lehman R."/>
            <person name="Li K."/>
            <person name="Li Z."/>
            <person name="Liang H."/>
            <person name="Lovelace S."/>
            <person name="Lu Z."/>
            <person name="Mansfield J.H."/>
            <person name="McCulloch K.J."/>
            <person name="Mathew T."/>
            <person name="Morton B."/>
            <person name="Muzny D.M."/>
            <person name="Neunemann D."/>
            <person name="Ongeri F."/>
            <person name="Pauchet Y."/>
            <person name="Pu L.L."/>
            <person name="Pyrousis I."/>
            <person name="Rao X.J."/>
            <person name="Redding A."/>
            <person name="Roesel C."/>
            <person name="Sanchez-Gracia A."/>
            <person name="Schaack S."/>
            <person name="Shukla A."/>
            <person name="Tetreau G."/>
            <person name="Wang Y."/>
            <person name="Xiong G.H."/>
            <person name="Traut W."/>
            <person name="Walsh T.K."/>
            <person name="Worley K.C."/>
            <person name="Wu D."/>
            <person name="Wu W."/>
            <person name="Wu Y.Q."/>
            <person name="Zhang X."/>
            <person name="Zou Z."/>
            <person name="Zucker H."/>
            <person name="Briscoe A.D."/>
            <person name="Burmester T."/>
            <person name="Clem R.J."/>
            <person name="Feyereisen R."/>
            <person name="Grimmelikhuijzen C.J.P."/>
            <person name="Hamodrakas S.J."/>
            <person name="Hansson B.S."/>
            <person name="Huguet E."/>
            <person name="Jermiin L.S."/>
            <person name="Lan Q."/>
            <person name="Lehman H.K."/>
            <person name="Lorenzen M."/>
            <person name="Merzendorfer H."/>
            <person name="Michalopoulos I."/>
            <person name="Morton D.B."/>
            <person name="Muthukrishnan S."/>
            <person name="Oakeshott J.G."/>
            <person name="Palmer W."/>
            <person name="Park Y."/>
            <person name="Passarelli A.L."/>
            <person name="Rozas J."/>
            <person name="Schwartz L.M."/>
            <person name="Smith W."/>
            <person name="Southgate A."/>
            <person name="Vilcinskas A."/>
            <person name="Vogt R."/>
            <person name="Wang P."/>
            <person name="Werren J."/>
            <person name="Yu X.Q."/>
            <person name="Zhou J.J."/>
            <person name="Brown S.J."/>
            <person name="Scherer S.E."/>
            <person name="Richards S."/>
            <person name="Blissard G.W."/>
        </authorList>
    </citation>
    <scope>NUCLEOTIDE SEQUENCE</scope>
</reference>
<dbReference type="FunFam" id="1.20.1050.10:FF:000007">
    <property type="entry name" value="Glutathione S-transferase 1-1"/>
    <property type="match status" value="1"/>
</dbReference>
<dbReference type="Proteomes" id="UP000791440">
    <property type="component" value="Unassembled WGS sequence"/>
</dbReference>
<dbReference type="CDD" id="cd03177">
    <property type="entry name" value="GST_C_Delta_Epsilon"/>
    <property type="match status" value="1"/>
</dbReference>
<dbReference type="SFLD" id="SFLDG01153">
    <property type="entry name" value="Main.4:_Theta-like"/>
    <property type="match status" value="1"/>
</dbReference>
<feature type="domain" description="GST C-terminal" evidence="3">
    <location>
        <begin position="89"/>
        <end position="215"/>
    </location>
</feature>
<dbReference type="GO" id="GO:0006749">
    <property type="term" value="P:glutathione metabolic process"/>
    <property type="evidence" value="ECO:0007669"/>
    <property type="project" value="TreeGrafter"/>
</dbReference>
<comment type="caution">
    <text evidence="4">The sequence shown here is derived from an EMBL/GenBank/DDBJ whole genome shotgun (WGS) entry which is preliminary data.</text>
</comment>
<proteinExistence type="predicted"/>
<dbReference type="EMBL" id="JH668322">
    <property type="protein sequence ID" value="KAG6445498.1"/>
    <property type="molecule type" value="Genomic_DNA"/>
</dbReference>